<proteinExistence type="predicted"/>
<evidence type="ECO:0000313" key="2">
    <source>
        <dbReference type="Proteomes" id="UP000828941"/>
    </source>
</evidence>
<sequence length="833" mass="91587">MTTIEKGNFAEFLSKLIVLADEVASLAKKSGIERDVFIEFAMLVKKFAAIFSDLRDKNTIMDKPTIRKSLESLEIELRRAKAMTKGPNLKQPIKQIVDMTHDLGRSLGMLLVAGLHVSPDFREKLGPLQKQFMEVRFGENMSLSSSPRSEFSVDLMRVEQEIEEIHEEVTHINIDDFVLKLKHGNDEEFTIAVMRLKEFIGGENMDNGLFNEEALVTILFNRLGSSKADNRLIIIQILRSIALGNDEKKERMSDVEFLSAVVKSLSRDVEERREAVGLLLDLSDIPAVQRRIGRIQGCIVMLVSILNGDDPVASCDAAKLLDALSSNTQNALHMAEAGYFKPLVQYLKEGSDMTKILMATALSRLELTDNFKTSLGDDGAIGPLVKMFNTGKLESKLSALNALQNLSSLTENVQRLIASGIVSSLLQLLFSVTSVLITLREPVSVILARIAQSEPILVKLDVAQQMLSLLNLSSPVIQGHLLEALNSIAAHPSASEVRTKMKERGALQLLLPFLMETNTKTRSKVLNFMYTLSKDMTDELTEQLDETHILNIVNIISSSTSDGEKASAIGILSNLPIGNRRVTDILKRANLLPILISIMSSCTGINSPTSCRLAENIAGVLIRFTDSSDKKLQLYSAQHGAIPLLVKLLSSGSPVAKCRAATSLAQLSQNSLSIRRPRKSRWLCLPPSADSYCEVHDGYCSVSSTFCLVKASAVSPLVQILENNESEAGESALNALSTLVQDEILEGGANCIAKFSGVEAIIKILEVGDVKVQEKALWILERIFKIEEHKVKYGESAQVVLIDLAQKGDSRLKSTVAKILAELELLQVQSSYF</sequence>
<protein>
    <submittedName>
        <fullName evidence="1">Uncharacterized protein</fullName>
    </submittedName>
</protein>
<accession>A0ACB9MIK3</accession>
<keyword evidence="2" id="KW-1185">Reference proteome</keyword>
<reference evidence="1 2" key="1">
    <citation type="journal article" date="2022" name="DNA Res.">
        <title>Chromosomal-level genome assembly of the orchid tree Bauhinia variegata (Leguminosae; Cercidoideae) supports the allotetraploid origin hypothesis of Bauhinia.</title>
        <authorList>
            <person name="Zhong Y."/>
            <person name="Chen Y."/>
            <person name="Zheng D."/>
            <person name="Pang J."/>
            <person name="Liu Y."/>
            <person name="Luo S."/>
            <person name="Meng S."/>
            <person name="Qian L."/>
            <person name="Wei D."/>
            <person name="Dai S."/>
            <person name="Zhou R."/>
        </authorList>
    </citation>
    <scope>NUCLEOTIDE SEQUENCE [LARGE SCALE GENOMIC DNA]</scope>
    <source>
        <strain evidence="1">BV-YZ2020</strain>
    </source>
</reference>
<gene>
    <name evidence="1" type="ORF">L6164_023099</name>
</gene>
<organism evidence="1 2">
    <name type="scientific">Bauhinia variegata</name>
    <name type="common">Purple orchid tree</name>
    <name type="synonym">Phanera variegata</name>
    <dbReference type="NCBI Taxonomy" id="167791"/>
    <lineage>
        <taxon>Eukaryota</taxon>
        <taxon>Viridiplantae</taxon>
        <taxon>Streptophyta</taxon>
        <taxon>Embryophyta</taxon>
        <taxon>Tracheophyta</taxon>
        <taxon>Spermatophyta</taxon>
        <taxon>Magnoliopsida</taxon>
        <taxon>eudicotyledons</taxon>
        <taxon>Gunneridae</taxon>
        <taxon>Pentapetalae</taxon>
        <taxon>rosids</taxon>
        <taxon>fabids</taxon>
        <taxon>Fabales</taxon>
        <taxon>Fabaceae</taxon>
        <taxon>Cercidoideae</taxon>
        <taxon>Cercideae</taxon>
        <taxon>Bauhiniinae</taxon>
        <taxon>Bauhinia</taxon>
    </lineage>
</organism>
<name>A0ACB9MIK3_BAUVA</name>
<dbReference type="Proteomes" id="UP000828941">
    <property type="component" value="Chromosome 9"/>
</dbReference>
<dbReference type="EMBL" id="CM039434">
    <property type="protein sequence ID" value="KAI4323501.1"/>
    <property type="molecule type" value="Genomic_DNA"/>
</dbReference>
<comment type="caution">
    <text evidence="1">The sequence shown here is derived from an EMBL/GenBank/DDBJ whole genome shotgun (WGS) entry which is preliminary data.</text>
</comment>
<evidence type="ECO:0000313" key="1">
    <source>
        <dbReference type="EMBL" id="KAI4323501.1"/>
    </source>
</evidence>